<sequence>MNGETTALLSDVVGRLEKSIVARDRPAVVILDGERRPVLSDYDYLRDQPAATAFERR</sequence>
<name>A0A841DCE9_PLAVE</name>
<reference evidence="1 2" key="1">
    <citation type="submission" date="2020-08" db="EMBL/GenBank/DDBJ databases">
        <title>Genomic Encyclopedia of Type Strains, Phase III (KMG-III): the genomes of soil and plant-associated and newly described type strains.</title>
        <authorList>
            <person name="Whitman W."/>
        </authorList>
    </citation>
    <scope>NUCLEOTIDE SEQUENCE [LARGE SCALE GENOMIC DNA]</scope>
    <source>
        <strain evidence="1 2">CECT 3303</strain>
    </source>
</reference>
<proteinExistence type="predicted"/>
<gene>
    <name evidence="1" type="ORF">FHS22_007043</name>
</gene>
<dbReference type="EMBL" id="JACHJJ010000037">
    <property type="protein sequence ID" value="MBB5967730.1"/>
    <property type="molecule type" value="Genomic_DNA"/>
</dbReference>
<organism evidence="1 2">
    <name type="scientific">Planomonospora venezuelensis</name>
    <dbReference type="NCBI Taxonomy" id="1999"/>
    <lineage>
        <taxon>Bacteria</taxon>
        <taxon>Bacillati</taxon>
        <taxon>Actinomycetota</taxon>
        <taxon>Actinomycetes</taxon>
        <taxon>Streptosporangiales</taxon>
        <taxon>Streptosporangiaceae</taxon>
        <taxon>Planomonospora</taxon>
    </lineage>
</organism>
<dbReference type="Proteomes" id="UP000562352">
    <property type="component" value="Unassembled WGS sequence"/>
</dbReference>
<protein>
    <submittedName>
        <fullName evidence="1">Uncharacterized protein</fullName>
    </submittedName>
</protein>
<dbReference type="AlphaFoldDB" id="A0A841DCE9"/>
<dbReference type="RefSeq" id="WP_184948434.1">
    <property type="nucleotide sequence ID" value="NZ_BAAAWZ010000001.1"/>
</dbReference>
<comment type="caution">
    <text evidence="1">The sequence shown here is derived from an EMBL/GenBank/DDBJ whole genome shotgun (WGS) entry which is preliminary data.</text>
</comment>
<keyword evidence="2" id="KW-1185">Reference proteome</keyword>
<accession>A0A841DCE9</accession>
<evidence type="ECO:0000313" key="1">
    <source>
        <dbReference type="EMBL" id="MBB5967730.1"/>
    </source>
</evidence>
<evidence type="ECO:0000313" key="2">
    <source>
        <dbReference type="Proteomes" id="UP000562352"/>
    </source>
</evidence>